<keyword evidence="2" id="KW-0004">4Fe-4S</keyword>
<dbReference type="PANTHER" id="PTHR43020:SF2">
    <property type="entry name" value="MITOCHONDRIAL TRNA METHYLTHIOTRANSFERASE CDK5RAP1"/>
    <property type="match status" value="1"/>
</dbReference>
<dbReference type="InterPro" id="IPR006638">
    <property type="entry name" value="Elp3/MiaA/NifB-like_rSAM"/>
</dbReference>
<dbReference type="CDD" id="cd01335">
    <property type="entry name" value="Radical_SAM"/>
    <property type="match status" value="1"/>
</dbReference>
<keyword evidence="9" id="KW-0411">Iron-sulfur</keyword>
<evidence type="ECO:0000256" key="5">
    <source>
        <dbReference type="ARBA" id="ARBA00022691"/>
    </source>
</evidence>
<sequence>MKRLATYTLGCKLNFSETSALAEKFLEQGYELVPFGEKADVTIINTCSVTEQADAKCRNIVRRALRAAPESFIAVIGCYAQLEPEALAAIEGVDVVLGTKEKFELEKYIGEKKNESAQIFVSDIASVDTFGYGHSIAISSAQSRTRAYLKVQDGCNYNCSYCTIPLARGHSRSESIEKIVEQAKMLIDAGYQEIVLSGVNIGDYGYRPDGTPSQEDFLQLLEALENLPIARLRISSIEPNLLTSQIIDFIASSKRIVPHFHLPMQSGSAYILKLMRRRYNKELYEARVLEVVEKIPDACIGADVIVGFPNETDEHFEETYRFIESLPIAYLHVFTFSKRPNTYAAELLDRGEWQPVADKVKQARSRKLHELSFFKKQKFSQRFLGKQMPVLFEGDFSDDEELYSGSDATLTLYCFGHTANYLRVAVEVPSKDWANEHLVGKLKPVVLQRLDSELNVIGTVVA</sequence>
<dbReference type="InterPro" id="IPR006467">
    <property type="entry name" value="MiaB-like_bact"/>
</dbReference>
<dbReference type="Gene3D" id="3.80.30.20">
    <property type="entry name" value="tm_1862 like domain"/>
    <property type="match status" value="1"/>
</dbReference>
<evidence type="ECO:0000259" key="11">
    <source>
        <dbReference type="PROSITE" id="PS51918"/>
    </source>
</evidence>
<dbReference type="EMBL" id="PHFL01000039">
    <property type="protein sequence ID" value="RFM24603.1"/>
    <property type="molecule type" value="Genomic_DNA"/>
</dbReference>
<evidence type="ECO:0000313" key="12">
    <source>
        <dbReference type="EMBL" id="RFM24603.1"/>
    </source>
</evidence>
<keyword evidence="7" id="KW-0479">Metal-binding</keyword>
<dbReference type="PANTHER" id="PTHR43020">
    <property type="entry name" value="CDK5 REGULATORY SUBUNIT-ASSOCIATED PROTEIN 1"/>
    <property type="match status" value="1"/>
</dbReference>
<dbReference type="Pfam" id="PF04055">
    <property type="entry name" value="Radical_SAM"/>
    <property type="match status" value="1"/>
</dbReference>
<evidence type="ECO:0000256" key="8">
    <source>
        <dbReference type="ARBA" id="ARBA00023004"/>
    </source>
</evidence>
<dbReference type="SUPFAM" id="SSF102114">
    <property type="entry name" value="Radical SAM enzymes"/>
    <property type="match status" value="1"/>
</dbReference>
<evidence type="ECO:0000259" key="10">
    <source>
        <dbReference type="PROSITE" id="PS51449"/>
    </source>
</evidence>
<keyword evidence="8" id="KW-0408">Iron</keyword>
<name>A0A395M1D6_9BACT</name>
<protein>
    <submittedName>
        <fullName evidence="12">tRNA (N(6)-L-threonylcarbamoyladenosine(37)-C(2))-methylthiotransferase MtaB</fullName>
    </submittedName>
</protein>
<feature type="domain" description="Radical SAM core" evidence="11">
    <location>
        <begin position="141"/>
        <end position="378"/>
    </location>
</feature>
<dbReference type="Proteomes" id="UP000266389">
    <property type="component" value="Unassembled WGS sequence"/>
</dbReference>
<evidence type="ECO:0000256" key="7">
    <source>
        <dbReference type="ARBA" id="ARBA00022723"/>
    </source>
</evidence>
<dbReference type="PROSITE" id="PS51918">
    <property type="entry name" value="RADICAL_SAM"/>
    <property type="match status" value="1"/>
</dbReference>
<evidence type="ECO:0000256" key="2">
    <source>
        <dbReference type="ARBA" id="ARBA00022485"/>
    </source>
</evidence>
<evidence type="ECO:0000256" key="1">
    <source>
        <dbReference type="ARBA" id="ARBA00001966"/>
    </source>
</evidence>
<comment type="caution">
    <text evidence="12">The sequence shown here is derived from an EMBL/GenBank/DDBJ whole genome shotgun (WGS) entry which is preliminary data.</text>
</comment>
<evidence type="ECO:0000313" key="13">
    <source>
        <dbReference type="Proteomes" id="UP000266389"/>
    </source>
</evidence>
<dbReference type="InterPro" id="IPR020612">
    <property type="entry name" value="Methylthiotransferase_CS"/>
</dbReference>
<dbReference type="SMART" id="SM00729">
    <property type="entry name" value="Elp3"/>
    <property type="match status" value="1"/>
</dbReference>
<dbReference type="FunFam" id="3.40.50.12160:FF:000004">
    <property type="entry name" value="Threonylcarbamoyladenosine tRNA methylthiotransferase MtaB"/>
    <property type="match status" value="1"/>
</dbReference>
<comment type="cofactor">
    <cofactor evidence="1">
        <name>[4Fe-4S] cluster</name>
        <dbReference type="ChEBI" id="CHEBI:49883"/>
    </cofactor>
</comment>
<dbReference type="GO" id="GO:0005829">
    <property type="term" value="C:cytosol"/>
    <property type="evidence" value="ECO:0007669"/>
    <property type="project" value="TreeGrafter"/>
</dbReference>
<dbReference type="SFLD" id="SFLDG01082">
    <property type="entry name" value="B12-binding_domain_containing"/>
    <property type="match status" value="1"/>
</dbReference>
<dbReference type="InterPro" id="IPR058240">
    <property type="entry name" value="rSAM_sf"/>
</dbReference>
<dbReference type="GO" id="GO:0051539">
    <property type="term" value="F:4 iron, 4 sulfur cluster binding"/>
    <property type="evidence" value="ECO:0007669"/>
    <property type="project" value="UniProtKB-KW"/>
</dbReference>
<dbReference type="InterPro" id="IPR013848">
    <property type="entry name" value="Methylthiotransferase_N"/>
</dbReference>
<accession>A0A395M1D6</accession>
<evidence type="ECO:0000256" key="3">
    <source>
        <dbReference type="ARBA" id="ARBA00022490"/>
    </source>
</evidence>
<reference evidence="12 13" key="1">
    <citation type="journal article" date="2011" name="ISME J.">
        <title>Community ecology of hot spring cyanobacterial mats: predominant populations and their functional potential.</title>
        <authorList>
            <person name="Klatt C.G."/>
            <person name="Wood J.M."/>
            <person name="Rusch D.B."/>
            <person name="Bateson M.M."/>
            <person name="Hamamura N."/>
            <person name="Heidelberg J.F."/>
            <person name="Grossman A.R."/>
            <person name="Bhaya D."/>
            <person name="Cohan F.M."/>
            <person name="Kuhl M."/>
            <person name="Bryant D.A."/>
            <person name="Ward D.M."/>
        </authorList>
    </citation>
    <scope>NUCLEOTIDE SEQUENCE [LARGE SCALE GENOMIC DNA]</scope>
    <source>
        <strain evidence="12">OS</strain>
    </source>
</reference>
<keyword evidence="4 12" id="KW-0808">Transferase</keyword>
<dbReference type="NCBIfam" id="TIGR00089">
    <property type="entry name" value="MiaB/RimO family radical SAM methylthiotransferase"/>
    <property type="match status" value="1"/>
</dbReference>
<dbReference type="PROSITE" id="PS01278">
    <property type="entry name" value="MTTASE_RADICAL"/>
    <property type="match status" value="1"/>
</dbReference>
<proteinExistence type="predicted"/>
<dbReference type="InterPro" id="IPR038135">
    <property type="entry name" value="Methylthiotransferase_N_sf"/>
</dbReference>
<dbReference type="InterPro" id="IPR023404">
    <property type="entry name" value="rSAM_horseshoe"/>
</dbReference>
<keyword evidence="3" id="KW-0963">Cytoplasm</keyword>
<feature type="domain" description="MTTase N-terminal" evidence="10">
    <location>
        <begin position="2"/>
        <end position="114"/>
    </location>
</feature>
<dbReference type="SFLD" id="SFLDG01061">
    <property type="entry name" value="methylthiotransferase"/>
    <property type="match status" value="1"/>
</dbReference>
<evidence type="ECO:0000256" key="6">
    <source>
        <dbReference type="ARBA" id="ARBA00022694"/>
    </source>
</evidence>
<dbReference type="GO" id="GO:0035597">
    <property type="term" value="F:tRNA-2-methylthio-N(6)-dimethylallyladenosine(37) synthase activity"/>
    <property type="evidence" value="ECO:0007669"/>
    <property type="project" value="TreeGrafter"/>
</dbReference>
<dbReference type="Gene3D" id="3.40.50.12160">
    <property type="entry name" value="Methylthiotransferase, N-terminal domain"/>
    <property type="match status" value="1"/>
</dbReference>
<keyword evidence="5" id="KW-0949">S-adenosyl-L-methionine</keyword>
<dbReference type="InterPro" id="IPR005839">
    <property type="entry name" value="Methylthiotransferase"/>
</dbReference>
<keyword evidence="6" id="KW-0819">tRNA processing</keyword>
<dbReference type="AlphaFoldDB" id="A0A395M1D6"/>
<gene>
    <name evidence="12" type="primary">mtaB</name>
    <name evidence="12" type="ORF">D0433_05795</name>
</gene>
<organism evidence="12 13">
    <name type="scientific">Candidatus Thermochlorobacter aerophilus</name>
    <dbReference type="NCBI Taxonomy" id="1868324"/>
    <lineage>
        <taxon>Bacteria</taxon>
        <taxon>Pseudomonadati</taxon>
        <taxon>Chlorobiota</taxon>
        <taxon>Chlorobiia</taxon>
        <taxon>Chlorobiales</taxon>
        <taxon>Candidatus Thermochlorobacteriaceae</taxon>
        <taxon>Candidatus Thermochlorobacter</taxon>
    </lineage>
</organism>
<dbReference type="PROSITE" id="PS51449">
    <property type="entry name" value="MTTASE_N"/>
    <property type="match status" value="1"/>
</dbReference>
<dbReference type="SFLD" id="SFLDS00029">
    <property type="entry name" value="Radical_SAM"/>
    <property type="match status" value="1"/>
</dbReference>
<dbReference type="GO" id="GO:0046872">
    <property type="term" value="F:metal ion binding"/>
    <property type="evidence" value="ECO:0007669"/>
    <property type="project" value="UniProtKB-KW"/>
</dbReference>
<dbReference type="InterPro" id="IPR007197">
    <property type="entry name" value="rSAM"/>
</dbReference>
<dbReference type="NCBIfam" id="TIGR01579">
    <property type="entry name" value="MiaB-like-C"/>
    <property type="match status" value="1"/>
</dbReference>
<evidence type="ECO:0000256" key="9">
    <source>
        <dbReference type="ARBA" id="ARBA00023014"/>
    </source>
</evidence>
<evidence type="ECO:0000256" key="4">
    <source>
        <dbReference type="ARBA" id="ARBA00022679"/>
    </source>
</evidence>
<dbReference type="Pfam" id="PF00919">
    <property type="entry name" value="UPF0004"/>
    <property type="match status" value="1"/>
</dbReference>